<comment type="subcellular location">
    <subcellularLocation>
        <location evidence="1">Membrane</location>
    </subcellularLocation>
</comment>
<dbReference type="Pfam" id="PF01103">
    <property type="entry name" value="Omp85"/>
    <property type="match status" value="1"/>
</dbReference>
<dbReference type="EMBL" id="BMDY01000002">
    <property type="protein sequence ID" value="GGA94585.1"/>
    <property type="molecule type" value="Genomic_DNA"/>
</dbReference>
<keyword evidence="2" id="KW-0472">Membrane</keyword>
<evidence type="ECO:0000259" key="4">
    <source>
        <dbReference type="Pfam" id="PF01103"/>
    </source>
</evidence>
<evidence type="ECO:0000313" key="5">
    <source>
        <dbReference type="EMBL" id="GGA94585.1"/>
    </source>
</evidence>
<dbReference type="Gene3D" id="2.40.160.50">
    <property type="entry name" value="membrane protein fhac: a member of the omp85/tpsb transporter family"/>
    <property type="match status" value="1"/>
</dbReference>
<evidence type="ECO:0000256" key="1">
    <source>
        <dbReference type="ARBA" id="ARBA00004370"/>
    </source>
</evidence>
<evidence type="ECO:0000313" key="6">
    <source>
        <dbReference type="Proteomes" id="UP000651977"/>
    </source>
</evidence>
<accession>A0ABQ1HXW7</accession>
<evidence type="ECO:0000256" key="3">
    <source>
        <dbReference type="SAM" id="SignalP"/>
    </source>
</evidence>
<sequence>MDNRFTPRMGIAFLSILTLPCHAISFLDPIDKQFDIGSYLAENAYGFLPVPMIITEPAVGYGGGIVGVFLHESAEEKEARKQKALASFDGGAQLMPAGVTAAGVAATQNGTWLAFAGHRHSWLKDSIRYIGGAGGGRFNIDIYSDLGGLLPSDRTISFGTETEGGAIFQHVQFRIAKTPLFLGLKQIWSHTSLSSDNPIVDAILRSTIGETMNNSGLGLQAEYDTRDNLFFPKNGYQASAEYMVYNKALGGDYNYQILRLDGQIFVPITEQWTIAFAGNYQDFSTNEYSLPPTARPFIELRGVPSFRYQGDQIAAAQTQVNYFITPRWTVSGFYGLGYRQQESLKDSSQTVDAYGVGFRYQLARRYGIHMGVDLAASKDDKAFYISMGSGF</sequence>
<dbReference type="InterPro" id="IPR000184">
    <property type="entry name" value="Bac_surfAg_D15"/>
</dbReference>
<evidence type="ECO:0000256" key="2">
    <source>
        <dbReference type="ARBA" id="ARBA00023136"/>
    </source>
</evidence>
<feature type="signal peptide" evidence="3">
    <location>
        <begin position="1"/>
        <end position="23"/>
    </location>
</feature>
<comment type="caution">
    <text evidence="5">The sequence shown here is derived from an EMBL/GenBank/DDBJ whole genome shotgun (WGS) entry which is preliminary data.</text>
</comment>
<dbReference type="Proteomes" id="UP000651977">
    <property type="component" value="Unassembled WGS sequence"/>
</dbReference>
<proteinExistence type="predicted"/>
<name>A0ABQ1HXW7_9ALTE</name>
<gene>
    <name evidence="5" type="ORF">GCM10007414_04150</name>
</gene>
<keyword evidence="3" id="KW-0732">Signal</keyword>
<feature type="domain" description="Bacterial surface antigen (D15)" evidence="4">
    <location>
        <begin position="190"/>
        <end position="280"/>
    </location>
</feature>
<organism evidence="5 6">
    <name type="scientific">Agarivorans gilvus</name>
    <dbReference type="NCBI Taxonomy" id="680279"/>
    <lineage>
        <taxon>Bacteria</taxon>
        <taxon>Pseudomonadati</taxon>
        <taxon>Pseudomonadota</taxon>
        <taxon>Gammaproteobacteria</taxon>
        <taxon>Alteromonadales</taxon>
        <taxon>Alteromonadaceae</taxon>
        <taxon>Agarivorans</taxon>
    </lineage>
</organism>
<reference evidence="6" key="1">
    <citation type="journal article" date="2019" name="Int. J. Syst. Evol. Microbiol.">
        <title>The Global Catalogue of Microorganisms (GCM) 10K type strain sequencing project: providing services to taxonomists for standard genome sequencing and annotation.</title>
        <authorList>
            <consortium name="The Broad Institute Genomics Platform"/>
            <consortium name="The Broad Institute Genome Sequencing Center for Infectious Disease"/>
            <person name="Wu L."/>
            <person name="Ma J."/>
        </authorList>
    </citation>
    <scope>NUCLEOTIDE SEQUENCE [LARGE SCALE GENOMIC DNA]</scope>
    <source>
        <strain evidence="6">CGMCC 1.10131</strain>
    </source>
</reference>
<feature type="chain" id="PRO_5045867681" evidence="3">
    <location>
        <begin position="24"/>
        <end position="391"/>
    </location>
</feature>
<protein>
    <submittedName>
        <fullName evidence="5">Glyceraldehyde-3-phosphate dehydrogenase</fullName>
    </submittedName>
</protein>
<keyword evidence="6" id="KW-1185">Reference proteome</keyword>
<dbReference type="SUPFAM" id="SSF56935">
    <property type="entry name" value="Porins"/>
    <property type="match status" value="1"/>
</dbReference>